<dbReference type="SUPFAM" id="SSF81383">
    <property type="entry name" value="F-box domain"/>
    <property type="match status" value="1"/>
</dbReference>
<gene>
    <name evidence="2" type="primary">106057990</name>
</gene>
<reference evidence="2" key="1">
    <citation type="submission" date="2020-05" db="UniProtKB">
        <authorList>
            <consortium name="EnsemblMetazoa"/>
        </authorList>
    </citation>
    <scope>IDENTIFICATION</scope>
    <source>
        <strain evidence="2">BB02</strain>
    </source>
</reference>
<name>A0A2C9LUT1_BIOGL</name>
<dbReference type="KEGG" id="bgt:106057990"/>
<protein>
    <recommendedName>
        <fullName evidence="1">F-box domain-containing protein</fullName>
    </recommendedName>
</protein>
<evidence type="ECO:0000259" key="1">
    <source>
        <dbReference type="Pfam" id="PF12937"/>
    </source>
</evidence>
<dbReference type="SUPFAM" id="SSF52047">
    <property type="entry name" value="RNI-like"/>
    <property type="match status" value="1"/>
</dbReference>
<evidence type="ECO:0000313" key="2">
    <source>
        <dbReference type="EnsemblMetazoa" id="BGLB035254-PA"/>
    </source>
</evidence>
<dbReference type="InterPro" id="IPR036047">
    <property type="entry name" value="F-box-like_dom_sf"/>
</dbReference>
<proteinExistence type="predicted"/>
<dbReference type="AlphaFoldDB" id="A0A2C9LUT1"/>
<evidence type="ECO:0000313" key="3">
    <source>
        <dbReference type="Proteomes" id="UP000076420"/>
    </source>
</evidence>
<accession>A0A2C9LUT1</accession>
<dbReference type="VEuPathDB" id="VectorBase:BGLB035254"/>
<dbReference type="Pfam" id="PF12937">
    <property type="entry name" value="F-box-like"/>
    <property type="match status" value="1"/>
</dbReference>
<feature type="domain" description="F-box" evidence="1">
    <location>
        <begin position="52"/>
        <end position="89"/>
    </location>
</feature>
<organism evidence="2 3">
    <name type="scientific">Biomphalaria glabrata</name>
    <name type="common">Bloodfluke planorb</name>
    <name type="synonym">Freshwater snail</name>
    <dbReference type="NCBI Taxonomy" id="6526"/>
    <lineage>
        <taxon>Eukaryota</taxon>
        <taxon>Metazoa</taxon>
        <taxon>Spiralia</taxon>
        <taxon>Lophotrochozoa</taxon>
        <taxon>Mollusca</taxon>
        <taxon>Gastropoda</taxon>
        <taxon>Heterobranchia</taxon>
        <taxon>Euthyneura</taxon>
        <taxon>Panpulmonata</taxon>
        <taxon>Hygrophila</taxon>
        <taxon>Lymnaeoidea</taxon>
        <taxon>Planorbidae</taxon>
        <taxon>Biomphalaria</taxon>
    </lineage>
</organism>
<dbReference type="Proteomes" id="UP000076420">
    <property type="component" value="Unassembled WGS sequence"/>
</dbReference>
<dbReference type="EnsemblMetazoa" id="BGLB035254-RA">
    <property type="protein sequence ID" value="BGLB035254-PA"/>
    <property type="gene ID" value="BGLB035254"/>
</dbReference>
<dbReference type="Gene3D" id="1.20.1280.50">
    <property type="match status" value="1"/>
</dbReference>
<dbReference type="InterPro" id="IPR001810">
    <property type="entry name" value="F-box_dom"/>
</dbReference>
<sequence length="248" mass="28800">MFQATSMDGTEEINNLKRAFPDTDIETLFSPPFKRRKVVLETGIRNTYVQKDVTTEIFRYLSVRDKLNCSEVNKEWNEFFWTPNHWSELNVNICHISHVSKHKPLRLFTSSLKRLTLNLRSTHRPDAMLRKVYCTILIDIIGCICDGGVSSVSELTMFNLSSVFCGTDRQRTVILTKKMCQMVRMQRDLRYINISYSQMPLNCGIVVLEAVQTCRQIEEIYLHQMCRNIGINIFPSISRCISSNQNLT</sequence>